<comment type="caution">
    <text evidence="1">The sequence shown here is derived from an EMBL/GenBank/DDBJ whole genome shotgun (WGS) entry which is preliminary data.</text>
</comment>
<sequence>MRPAPCAGTDVTLSSLVLAPAQPRPAEGCARGVSRERSSPSRSRLLRAAALFTPVSSLAAALVSAFAANAGLAKQFDVHCLTFALRQSSYDVSREHETAIAHATDRDTKP</sequence>
<dbReference type="Proteomes" id="UP000821845">
    <property type="component" value="Chromosome 4"/>
</dbReference>
<evidence type="ECO:0000313" key="1">
    <source>
        <dbReference type="EMBL" id="KAH6931825.1"/>
    </source>
</evidence>
<organism evidence="1 2">
    <name type="scientific">Hyalomma asiaticum</name>
    <name type="common">Tick</name>
    <dbReference type="NCBI Taxonomy" id="266040"/>
    <lineage>
        <taxon>Eukaryota</taxon>
        <taxon>Metazoa</taxon>
        <taxon>Ecdysozoa</taxon>
        <taxon>Arthropoda</taxon>
        <taxon>Chelicerata</taxon>
        <taxon>Arachnida</taxon>
        <taxon>Acari</taxon>
        <taxon>Parasitiformes</taxon>
        <taxon>Ixodida</taxon>
        <taxon>Ixodoidea</taxon>
        <taxon>Ixodidae</taxon>
        <taxon>Hyalomminae</taxon>
        <taxon>Hyalomma</taxon>
    </lineage>
</organism>
<evidence type="ECO:0000313" key="2">
    <source>
        <dbReference type="Proteomes" id="UP000821845"/>
    </source>
</evidence>
<name>A0ACB7SAU3_HYAAI</name>
<keyword evidence="2" id="KW-1185">Reference proteome</keyword>
<protein>
    <submittedName>
        <fullName evidence="1">Uncharacterized protein</fullName>
    </submittedName>
</protein>
<gene>
    <name evidence="1" type="ORF">HPB50_000890</name>
</gene>
<proteinExistence type="predicted"/>
<dbReference type="EMBL" id="CM023484">
    <property type="protein sequence ID" value="KAH6931825.1"/>
    <property type="molecule type" value="Genomic_DNA"/>
</dbReference>
<reference evidence="1" key="1">
    <citation type="submission" date="2020-05" db="EMBL/GenBank/DDBJ databases">
        <title>Large-scale comparative analyses of tick genomes elucidate their genetic diversity and vector capacities.</title>
        <authorList>
            <person name="Jia N."/>
            <person name="Wang J."/>
            <person name="Shi W."/>
            <person name="Du L."/>
            <person name="Sun Y."/>
            <person name="Zhan W."/>
            <person name="Jiang J."/>
            <person name="Wang Q."/>
            <person name="Zhang B."/>
            <person name="Ji P."/>
            <person name="Sakyi L.B."/>
            <person name="Cui X."/>
            <person name="Yuan T."/>
            <person name="Jiang B."/>
            <person name="Yang W."/>
            <person name="Lam T.T.-Y."/>
            <person name="Chang Q."/>
            <person name="Ding S."/>
            <person name="Wang X."/>
            <person name="Zhu J."/>
            <person name="Ruan X."/>
            <person name="Zhao L."/>
            <person name="Wei J."/>
            <person name="Que T."/>
            <person name="Du C."/>
            <person name="Cheng J."/>
            <person name="Dai P."/>
            <person name="Han X."/>
            <person name="Huang E."/>
            <person name="Gao Y."/>
            <person name="Liu J."/>
            <person name="Shao H."/>
            <person name="Ye R."/>
            <person name="Li L."/>
            <person name="Wei W."/>
            <person name="Wang X."/>
            <person name="Wang C."/>
            <person name="Yang T."/>
            <person name="Huo Q."/>
            <person name="Li W."/>
            <person name="Guo W."/>
            <person name="Chen H."/>
            <person name="Zhou L."/>
            <person name="Ni X."/>
            <person name="Tian J."/>
            <person name="Zhou Y."/>
            <person name="Sheng Y."/>
            <person name="Liu T."/>
            <person name="Pan Y."/>
            <person name="Xia L."/>
            <person name="Li J."/>
            <person name="Zhao F."/>
            <person name="Cao W."/>
        </authorList>
    </citation>
    <scope>NUCLEOTIDE SEQUENCE</scope>
    <source>
        <strain evidence="1">Hyas-2018</strain>
    </source>
</reference>
<accession>A0ACB7SAU3</accession>